<evidence type="ECO:0000313" key="7">
    <source>
        <dbReference type="Proteomes" id="UP000635983"/>
    </source>
</evidence>
<accession>A0A917PH83</accession>
<protein>
    <submittedName>
        <fullName evidence="6">LysR family transcriptional regulator</fullName>
    </submittedName>
</protein>
<dbReference type="PANTHER" id="PTHR30126:SF5">
    <property type="entry name" value="HTH-TYPE TRANSCRIPTIONAL ACTIVATOR CMPR"/>
    <property type="match status" value="1"/>
</dbReference>
<dbReference type="PROSITE" id="PS50931">
    <property type="entry name" value="HTH_LYSR"/>
    <property type="match status" value="1"/>
</dbReference>
<dbReference type="RefSeq" id="WP_188981171.1">
    <property type="nucleotide sequence ID" value="NZ_BMPO01000001.1"/>
</dbReference>
<keyword evidence="2" id="KW-0805">Transcription regulation</keyword>
<sequence length="328" mass="36784">MRKALLRMTLRQLQVFRAVCDSLSYSRAAEEMSLTQPAVSLQIRQLEELIGQPLFEYTGKKLYLTDAAEALQRASQDIFGRLENLDMQLSDLRGSLQGQLSLAIESSAQYFVPHLFAAFRRTHPDIHLRLTVVNHGQAVRRLGGDRDDLLIISQIPNDVPLDFLPFLENPIIAVAPPNHPLCKMAHIHLADLTRWPLLVREQGSGTRRACEEYCHQKRAHFPHTLELGSSEAQREGVMAGLGLALLPRHSVRRELDSGLLVELPVAELPLMRSWCVAHPRGKYLSPVAQAFFAYIRAQRSAIVRMADRFTTGPEAVDDRPAPASPVVQ</sequence>
<proteinExistence type="inferred from homology"/>
<dbReference type="Gene3D" id="1.10.10.10">
    <property type="entry name" value="Winged helix-like DNA-binding domain superfamily/Winged helix DNA-binding domain"/>
    <property type="match status" value="1"/>
</dbReference>
<keyword evidence="7" id="KW-1185">Reference proteome</keyword>
<dbReference type="Pfam" id="PF03466">
    <property type="entry name" value="LysR_substrate"/>
    <property type="match status" value="1"/>
</dbReference>
<dbReference type="PANTHER" id="PTHR30126">
    <property type="entry name" value="HTH-TYPE TRANSCRIPTIONAL REGULATOR"/>
    <property type="match status" value="1"/>
</dbReference>
<reference evidence="6" key="1">
    <citation type="journal article" date="2014" name="Int. J. Syst. Evol. Microbiol.">
        <title>Complete genome sequence of Corynebacterium casei LMG S-19264T (=DSM 44701T), isolated from a smear-ripened cheese.</title>
        <authorList>
            <consortium name="US DOE Joint Genome Institute (JGI-PGF)"/>
            <person name="Walter F."/>
            <person name="Albersmeier A."/>
            <person name="Kalinowski J."/>
            <person name="Ruckert C."/>
        </authorList>
    </citation>
    <scope>NUCLEOTIDE SEQUENCE</scope>
    <source>
        <strain evidence="6">JCM 30078</strain>
    </source>
</reference>
<evidence type="ECO:0000313" key="6">
    <source>
        <dbReference type="EMBL" id="GGJ78712.1"/>
    </source>
</evidence>
<evidence type="ECO:0000259" key="5">
    <source>
        <dbReference type="PROSITE" id="PS50931"/>
    </source>
</evidence>
<dbReference type="PRINTS" id="PR00039">
    <property type="entry name" value="HTHLYSR"/>
</dbReference>
<dbReference type="Gene3D" id="3.40.190.290">
    <property type="match status" value="1"/>
</dbReference>
<dbReference type="InterPro" id="IPR005119">
    <property type="entry name" value="LysR_subst-bd"/>
</dbReference>
<dbReference type="SUPFAM" id="SSF53850">
    <property type="entry name" value="Periplasmic binding protein-like II"/>
    <property type="match status" value="1"/>
</dbReference>
<evidence type="ECO:0000256" key="1">
    <source>
        <dbReference type="ARBA" id="ARBA00009437"/>
    </source>
</evidence>
<comment type="caution">
    <text evidence="6">The sequence shown here is derived from an EMBL/GenBank/DDBJ whole genome shotgun (WGS) entry which is preliminary data.</text>
</comment>
<dbReference type="GO" id="GO:0003700">
    <property type="term" value="F:DNA-binding transcription factor activity"/>
    <property type="evidence" value="ECO:0007669"/>
    <property type="project" value="InterPro"/>
</dbReference>
<dbReference type="AlphaFoldDB" id="A0A917PH83"/>
<dbReference type="InterPro" id="IPR036390">
    <property type="entry name" value="WH_DNA-bd_sf"/>
</dbReference>
<dbReference type="Pfam" id="PF00126">
    <property type="entry name" value="HTH_1"/>
    <property type="match status" value="1"/>
</dbReference>
<feature type="domain" description="HTH lysR-type" evidence="5">
    <location>
        <begin position="8"/>
        <end position="65"/>
    </location>
</feature>
<comment type="similarity">
    <text evidence="1">Belongs to the LysR transcriptional regulatory family.</text>
</comment>
<gene>
    <name evidence="6" type="ORF">GCM10009304_00790</name>
</gene>
<dbReference type="SUPFAM" id="SSF46785">
    <property type="entry name" value="Winged helix' DNA-binding domain"/>
    <property type="match status" value="1"/>
</dbReference>
<evidence type="ECO:0000256" key="2">
    <source>
        <dbReference type="ARBA" id="ARBA00023015"/>
    </source>
</evidence>
<organism evidence="6 7">
    <name type="scientific">Pseudomonas matsuisoli</name>
    <dbReference type="NCBI Taxonomy" id="1515666"/>
    <lineage>
        <taxon>Bacteria</taxon>
        <taxon>Pseudomonadati</taxon>
        <taxon>Pseudomonadota</taxon>
        <taxon>Gammaproteobacteria</taxon>
        <taxon>Pseudomonadales</taxon>
        <taxon>Pseudomonadaceae</taxon>
        <taxon>Pseudomonas</taxon>
    </lineage>
</organism>
<evidence type="ECO:0000256" key="4">
    <source>
        <dbReference type="ARBA" id="ARBA00023163"/>
    </source>
</evidence>
<keyword evidence="4" id="KW-0804">Transcription</keyword>
<dbReference type="InterPro" id="IPR036388">
    <property type="entry name" value="WH-like_DNA-bd_sf"/>
</dbReference>
<dbReference type="InterPro" id="IPR000847">
    <property type="entry name" value="LysR_HTH_N"/>
</dbReference>
<name>A0A917PH83_9PSED</name>
<dbReference type="EMBL" id="BMPO01000001">
    <property type="protein sequence ID" value="GGJ78712.1"/>
    <property type="molecule type" value="Genomic_DNA"/>
</dbReference>
<dbReference type="Proteomes" id="UP000635983">
    <property type="component" value="Unassembled WGS sequence"/>
</dbReference>
<reference evidence="6" key="2">
    <citation type="submission" date="2020-09" db="EMBL/GenBank/DDBJ databases">
        <authorList>
            <person name="Sun Q."/>
            <person name="Ohkuma M."/>
        </authorList>
    </citation>
    <scope>NUCLEOTIDE SEQUENCE</scope>
    <source>
        <strain evidence="6">JCM 30078</strain>
    </source>
</reference>
<evidence type="ECO:0000256" key="3">
    <source>
        <dbReference type="ARBA" id="ARBA00023125"/>
    </source>
</evidence>
<dbReference type="GO" id="GO:0000976">
    <property type="term" value="F:transcription cis-regulatory region binding"/>
    <property type="evidence" value="ECO:0007669"/>
    <property type="project" value="TreeGrafter"/>
</dbReference>
<keyword evidence="3" id="KW-0238">DNA-binding</keyword>